<dbReference type="SUPFAM" id="SSF53271">
    <property type="entry name" value="PRTase-like"/>
    <property type="match status" value="1"/>
</dbReference>
<protein>
    <submittedName>
        <fullName evidence="4">Phosphoribosyltransferase</fullName>
    </submittedName>
</protein>
<dbReference type="GO" id="GO:0016757">
    <property type="term" value="F:glycosyltransferase activity"/>
    <property type="evidence" value="ECO:0007669"/>
    <property type="project" value="UniProtKB-KW"/>
</dbReference>
<dbReference type="KEGG" id="rru:Rru_A1955"/>
<dbReference type="InterPro" id="IPR029057">
    <property type="entry name" value="PRTase-like"/>
</dbReference>
<dbReference type="HOGENOM" id="CLU_080904_1_1_5"/>
<dbReference type="EnsemblBacteria" id="ABC22755">
    <property type="protein sequence ID" value="ABC22755"/>
    <property type="gene ID" value="Rru_A1955"/>
</dbReference>
<dbReference type="CDD" id="cd06223">
    <property type="entry name" value="PRTases_typeI"/>
    <property type="match status" value="1"/>
</dbReference>
<dbReference type="EMBL" id="CP000230">
    <property type="protein sequence ID" value="ABC22755.1"/>
    <property type="molecule type" value="Genomic_DNA"/>
</dbReference>
<dbReference type="Pfam" id="PF00156">
    <property type="entry name" value="Pribosyltran"/>
    <property type="match status" value="1"/>
</dbReference>
<dbReference type="Proteomes" id="UP000001929">
    <property type="component" value="Chromosome"/>
</dbReference>
<gene>
    <name evidence="4" type="ordered locus">Rru_A1955</name>
</gene>
<dbReference type="Gene3D" id="3.40.50.2020">
    <property type="match status" value="1"/>
</dbReference>
<evidence type="ECO:0000256" key="2">
    <source>
        <dbReference type="ARBA" id="ARBA00022679"/>
    </source>
</evidence>
<keyword evidence="1 4" id="KW-0328">Glycosyltransferase</keyword>
<evidence type="ECO:0000256" key="1">
    <source>
        <dbReference type="ARBA" id="ARBA00022676"/>
    </source>
</evidence>
<evidence type="ECO:0000313" key="4">
    <source>
        <dbReference type="EMBL" id="ABC22755.1"/>
    </source>
</evidence>
<dbReference type="AlphaFoldDB" id="Q2RSZ0"/>
<dbReference type="PANTHER" id="PTHR43363">
    <property type="entry name" value="HYPOXANTHINE PHOSPHORIBOSYLTRANSFERASE"/>
    <property type="match status" value="1"/>
</dbReference>
<accession>Q2RSZ0</accession>
<dbReference type="RefSeq" id="WP_011389708.1">
    <property type="nucleotide sequence ID" value="NC_007643.1"/>
</dbReference>
<reference evidence="4 5" key="1">
    <citation type="journal article" date="2011" name="Stand. Genomic Sci.">
        <title>Complete genome sequence of Rhodospirillum rubrum type strain (S1).</title>
        <authorList>
            <person name="Munk A.C."/>
            <person name="Copeland A."/>
            <person name="Lucas S."/>
            <person name="Lapidus A."/>
            <person name="Del Rio T.G."/>
            <person name="Barry K."/>
            <person name="Detter J.C."/>
            <person name="Hammon N."/>
            <person name="Israni S."/>
            <person name="Pitluck S."/>
            <person name="Brettin T."/>
            <person name="Bruce D."/>
            <person name="Han C."/>
            <person name="Tapia R."/>
            <person name="Gilna P."/>
            <person name="Schmutz J."/>
            <person name="Larimer F."/>
            <person name="Land M."/>
            <person name="Kyrpides N.C."/>
            <person name="Mavromatis K."/>
            <person name="Richardson P."/>
            <person name="Rohde M."/>
            <person name="Goker M."/>
            <person name="Klenk H.P."/>
            <person name="Zhang Y."/>
            <person name="Roberts G.P."/>
            <person name="Reslewic S."/>
            <person name="Schwartz D.C."/>
        </authorList>
    </citation>
    <scope>NUCLEOTIDE SEQUENCE [LARGE SCALE GENOMIC DNA]</scope>
    <source>
        <strain evidence="5">ATCC 11170 / ATH 1.1.1 / DSM 467 / LMG 4362 / NCIMB 8255 / S1</strain>
    </source>
</reference>
<keyword evidence="2" id="KW-0808">Transferase</keyword>
<evidence type="ECO:0000259" key="3">
    <source>
        <dbReference type="Pfam" id="PF00156"/>
    </source>
</evidence>
<keyword evidence="5" id="KW-1185">Reference proteome</keyword>
<dbReference type="InterPro" id="IPR000836">
    <property type="entry name" value="PRTase_dom"/>
</dbReference>
<dbReference type="PATRIC" id="fig|269796.9.peg.2039"/>
<evidence type="ECO:0000313" key="5">
    <source>
        <dbReference type="Proteomes" id="UP000001929"/>
    </source>
</evidence>
<name>Q2RSZ0_RHORT</name>
<proteinExistence type="predicted"/>
<dbReference type="eggNOG" id="COG2236">
    <property type="taxonomic scope" value="Bacteria"/>
</dbReference>
<organism evidence="4 5">
    <name type="scientific">Rhodospirillum rubrum (strain ATCC 11170 / ATH 1.1.1 / DSM 467 / LMG 4362 / NCIMB 8255 / S1)</name>
    <dbReference type="NCBI Taxonomy" id="269796"/>
    <lineage>
        <taxon>Bacteria</taxon>
        <taxon>Pseudomonadati</taxon>
        <taxon>Pseudomonadota</taxon>
        <taxon>Alphaproteobacteria</taxon>
        <taxon>Rhodospirillales</taxon>
        <taxon>Rhodospirillaceae</taxon>
        <taxon>Rhodospirillum</taxon>
    </lineage>
</organism>
<dbReference type="PhylomeDB" id="Q2RSZ0"/>
<dbReference type="STRING" id="269796.Rru_A1955"/>
<feature type="domain" description="Phosphoribosyltransferase" evidence="3">
    <location>
        <begin position="18"/>
        <end position="166"/>
    </location>
</feature>
<sequence length="184" mass="19339">MAGDRELWARRRLIALGWDQIGAGIDGLEADLRRTGTTPDAILGIARGGLVLATALANRFAAPRFGIVSVIRNQTAGPFAHRGAPAIAWVAPGLELYADQVVVVCDDIAGDGGTLRAVAAALAPVRPRRIISAVLARNRACAEPPDHWAITVDDWVLFPWEPPSAERGLPVVAATLDGSGEAGR</sequence>
<dbReference type="PANTHER" id="PTHR43363:SF1">
    <property type="entry name" value="HYPOXANTHINE-GUANINE PHOSPHORIBOSYLTRANSFERASE"/>
    <property type="match status" value="1"/>
</dbReference>